<gene>
    <name evidence="1" type="ORF">ACFQ3U_14115</name>
</gene>
<proteinExistence type="predicted"/>
<evidence type="ECO:0000313" key="2">
    <source>
        <dbReference type="Proteomes" id="UP001597181"/>
    </source>
</evidence>
<comment type="caution">
    <text evidence="1">The sequence shown here is derived from an EMBL/GenBank/DDBJ whole genome shotgun (WGS) entry which is preliminary data.</text>
</comment>
<reference evidence="2" key="1">
    <citation type="journal article" date="2019" name="Int. J. Syst. Evol. Microbiol.">
        <title>The Global Catalogue of Microorganisms (GCM) 10K type strain sequencing project: providing services to taxonomists for standard genome sequencing and annotation.</title>
        <authorList>
            <consortium name="The Broad Institute Genomics Platform"/>
            <consortium name="The Broad Institute Genome Sequencing Center for Infectious Disease"/>
            <person name="Wu L."/>
            <person name="Ma J."/>
        </authorList>
    </citation>
    <scope>NUCLEOTIDE SEQUENCE [LARGE SCALE GENOMIC DNA]</scope>
    <source>
        <strain evidence="2">CCUG 50213</strain>
    </source>
</reference>
<name>A0ABW3TQN6_9MICO</name>
<dbReference type="EMBL" id="JBHTLY010000007">
    <property type="protein sequence ID" value="MFD1203031.1"/>
    <property type="molecule type" value="Genomic_DNA"/>
</dbReference>
<dbReference type="InterPro" id="IPR046075">
    <property type="entry name" value="DUF6093"/>
</dbReference>
<dbReference type="Pfam" id="PF19586">
    <property type="entry name" value="DUF6093"/>
    <property type="match status" value="1"/>
</dbReference>
<sequence length="121" mass="13046">MARREAERRMREVVTVGEERMVRPPGGFDAERVLTPVYEGRARVKFPSASAYAASPAGQQVAITNIVLSVPSGSPVFPPGLVVRVDSSADDPALVGRRFRIKGPAQAGQTTAHRYPVTEES</sequence>
<evidence type="ECO:0000313" key="1">
    <source>
        <dbReference type="EMBL" id="MFD1203031.1"/>
    </source>
</evidence>
<dbReference type="Proteomes" id="UP001597181">
    <property type="component" value="Unassembled WGS sequence"/>
</dbReference>
<protein>
    <submittedName>
        <fullName evidence="1">DUF6093 family protein</fullName>
    </submittedName>
</protein>
<dbReference type="RefSeq" id="WP_382389482.1">
    <property type="nucleotide sequence ID" value="NZ_BAAAKZ010000009.1"/>
</dbReference>
<accession>A0ABW3TQN6</accession>
<organism evidence="1 2">
    <name type="scientific">Leucobacter albus</name>
    <dbReference type="NCBI Taxonomy" id="272210"/>
    <lineage>
        <taxon>Bacteria</taxon>
        <taxon>Bacillati</taxon>
        <taxon>Actinomycetota</taxon>
        <taxon>Actinomycetes</taxon>
        <taxon>Micrococcales</taxon>
        <taxon>Microbacteriaceae</taxon>
        <taxon>Leucobacter</taxon>
    </lineage>
</organism>
<keyword evidence="2" id="KW-1185">Reference proteome</keyword>